<sequence length="91" mass="10427">MLGQLKMLKIKYEEAVEARKKTQNDIKSFRPDVDKAISAKIPLEKQLENLEVELAFLQRVHKEERIESIKLEVKMTKDKIAFAGISGPAEC</sequence>
<dbReference type="EMBL" id="CM015729">
    <property type="protein sequence ID" value="KAF3702746.1"/>
    <property type="molecule type" value="Genomic_DNA"/>
</dbReference>
<evidence type="ECO:0000256" key="1">
    <source>
        <dbReference type="ARBA" id="ARBA00022754"/>
    </source>
</evidence>
<dbReference type="GO" id="GO:0005882">
    <property type="term" value="C:intermediate filament"/>
    <property type="evidence" value="ECO:0007669"/>
    <property type="project" value="UniProtKB-KW"/>
</dbReference>
<reference evidence="6" key="2">
    <citation type="submission" date="2019-02" db="EMBL/GenBank/DDBJ databases">
        <title>Opniocepnalus argus Var Kimnra genome.</title>
        <authorList>
            <person name="Zhou C."/>
            <person name="Xiao S."/>
        </authorList>
    </citation>
    <scope>NUCLEOTIDE SEQUENCE [LARGE SCALE GENOMIC DNA]</scope>
</reference>
<keyword evidence="2 3" id="KW-0175">Coiled coil</keyword>
<evidence type="ECO:0000313" key="5">
    <source>
        <dbReference type="EMBL" id="KAF3702746.1"/>
    </source>
</evidence>
<dbReference type="GO" id="GO:0005200">
    <property type="term" value="F:structural constituent of cytoskeleton"/>
    <property type="evidence" value="ECO:0007669"/>
    <property type="project" value="TreeGrafter"/>
</dbReference>
<evidence type="ECO:0000256" key="2">
    <source>
        <dbReference type="ARBA" id="ARBA00023054"/>
    </source>
</evidence>
<dbReference type="Pfam" id="PF00038">
    <property type="entry name" value="Filament"/>
    <property type="match status" value="1"/>
</dbReference>
<feature type="domain" description="IF rod" evidence="4">
    <location>
        <begin position="4"/>
        <end position="70"/>
    </location>
</feature>
<dbReference type="PANTHER" id="PTHR45652">
    <property type="entry name" value="GLIAL FIBRILLARY ACIDIC PROTEIN"/>
    <property type="match status" value="1"/>
</dbReference>
<keyword evidence="1" id="KW-0403">Intermediate filament</keyword>
<dbReference type="Gene3D" id="1.20.5.1160">
    <property type="entry name" value="Vasodilator-stimulated phosphoprotein"/>
    <property type="match status" value="1"/>
</dbReference>
<reference evidence="5 6" key="1">
    <citation type="submission" date="2019-02" db="EMBL/GenBank/DDBJ databases">
        <title>Opniocepnalus argus genome.</title>
        <authorList>
            <person name="Zhou C."/>
            <person name="Xiao S."/>
        </authorList>
    </citation>
    <scope>NUCLEOTIDE SEQUENCE [LARGE SCALE GENOMIC DNA]</scope>
    <source>
        <strain evidence="5">OARG1902GOOAL</strain>
        <tissue evidence="5">Muscle</tissue>
    </source>
</reference>
<keyword evidence="6" id="KW-1185">Reference proteome</keyword>
<dbReference type="PANTHER" id="PTHR45652:SF11">
    <property type="entry name" value="NOTOCHORD GRANULAR SURFACE"/>
    <property type="match status" value="1"/>
</dbReference>
<accession>A0A6G1QKW8</accession>
<proteinExistence type="predicted"/>
<dbReference type="AlphaFoldDB" id="A0A6G1QKW8"/>
<organism evidence="5 6">
    <name type="scientific">Channa argus</name>
    <name type="common">Northern snakehead</name>
    <name type="synonym">Ophicephalus argus</name>
    <dbReference type="NCBI Taxonomy" id="215402"/>
    <lineage>
        <taxon>Eukaryota</taxon>
        <taxon>Metazoa</taxon>
        <taxon>Chordata</taxon>
        <taxon>Craniata</taxon>
        <taxon>Vertebrata</taxon>
        <taxon>Euteleostomi</taxon>
        <taxon>Actinopterygii</taxon>
        <taxon>Neopterygii</taxon>
        <taxon>Teleostei</taxon>
        <taxon>Neoteleostei</taxon>
        <taxon>Acanthomorphata</taxon>
        <taxon>Anabantaria</taxon>
        <taxon>Anabantiformes</taxon>
        <taxon>Channoidei</taxon>
        <taxon>Channidae</taxon>
        <taxon>Channa</taxon>
    </lineage>
</organism>
<name>A0A6G1QKW8_CHAAH</name>
<gene>
    <name evidence="5" type="ORF">EXN66_Car018434</name>
</gene>
<dbReference type="GO" id="GO:0045109">
    <property type="term" value="P:intermediate filament organization"/>
    <property type="evidence" value="ECO:0007669"/>
    <property type="project" value="TreeGrafter"/>
</dbReference>
<dbReference type="GO" id="GO:0005737">
    <property type="term" value="C:cytoplasm"/>
    <property type="evidence" value="ECO:0007669"/>
    <property type="project" value="TreeGrafter"/>
</dbReference>
<protein>
    <submittedName>
        <fullName evidence="5">Desmin</fullName>
    </submittedName>
</protein>
<feature type="coiled-coil region" evidence="3">
    <location>
        <begin position="5"/>
        <end position="67"/>
    </location>
</feature>
<dbReference type="InterPro" id="IPR039008">
    <property type="entry name" value="IF_rod_dom"/>
</dbReference>
<evidence type="ECO:0000313" key="6">
    <source>
        <dbReference type="Proteomes" id="UP000503349"/>
    </source>
</evidence>
<evidence type="ECO:0000259" key="4">
    <source>
        <dbReference type="Pfam" id="PF00038"/>
    </source>
</evidence>
<dbReference type="Proteomes" id="UP000503349">
    <property type="component" value="Chromosome 18"/>
</dbReference>
<evidence type="ECO:0000256" key="3">
    <source>
        <dbReference type="SAM" id="Coils"/>
    </source>
</evidence>
<dbReference type="InterPro" id="IPR050405">
    <property type="entry name" value="Intermediate_filament"/>
</dbReference>